<keyword evidence="5" id="KW-0046">Antibiotic resistance</keyword>
<dbReference type="SUPFAM" id="SSF52540">
    <property type="entry name" value="P-loop containing nucleoside triphosphate hydrolases"/>
    <property type="match status" value="1"/>
</dbReference>
<dbReference type="Pfam" id="PF00009">
    <property type="entry name" value="GTP_EFTU"/>
    <property type="match status" value="1"/>
</dbReference>
<dbReference type="SUPFAM" id="SSF50447">
    <property type="entry name" value="Translation proteins"/>
    <property type="match status" value="1"/>
</dbReference>
<protein>
    <submittedName>
        <fullName evidence="7">TetM/TetW/TetO/TetS family tetracycline resistance ribosomal protection protein</fullName>
    </submittedName>
</protein>
<dbReference type="EMBL" id="JAJNOR010000001">
    <property type="protein sequence ID" value="MCD2491664.1"/>
    <property type="molecule type" value="Genomic_DNA"/>
</dbReference>
<dbReference type="InterPro" id="IPR000640">
    <property type="entry name" value="EFG_V-like"/>
</dbReference>
<dbReference type="PRINTS" id="PR01037">
    <property type="entry name" value="TCRTETOQM"/>
</dbReference>
<dbReference type="Gene3D" id="2.40.30.10">
    <property type="entry name" value="Translation factors"/>
    <property type="match status" value="1"/>
</dbReference>
<dbReference type="InterPro" id="IPR031157">
    <property type="entry name" value="G_TR_CS"/>
</dbReference>
<dbReference type="GO" id="GO:0046677">
    <property type="term" value="P:response to antibiotic"/>
    <property type="evidence" value="ECO:0007669"/>
    <property type="project" value="UniProtKB-KW"/>
</dbReference>
<keyword evidence="3" id="KW-0648">Protein biosynthesis</keyword>
<keyword evidence="2" id="KW-0547">Nucleotide-binding</keyword>
<dbReference type="PROSITE" id="PS51722">
    <property type="entry name" value="G_TR_2"/>
    <property type="match status" value="1"/>
</dbReference>
<dbReference type="GO" id="GO:0005525">
    <property type="term" value="F:GTP binding"/>
    <property type="evidence" value="ECO:0007669"/>
    <property type="project" value="UniProtKB-KW"/>
</dbReference>
<accession>A0AAP2W9E8</accession>
<evidence type="ECO:0000256" key="3">
    <source>
        <dbReference type="ARBA" id="ARBA00022917"/>
    </source>
</evidence>
<evidence type="ECO:0000313" key="8">
    <source>
        <dbReference type="Proteomes" id="UP001299265"/>
    </source>
</evidence>
<dbReference type="GO" id="GO:0006412">
    <property type="term" value="P:translation"/>
    <property type="evidence" value="ECO:0007669"/>
    <property type="project" value="UniProtKB-KW"/>
</dbReference>
<dbReference type="PANTHER" id="PTHR43261">
    <property type="entry name" value="TRANSLATION ELONGATION FACTOR G-RELATED"/>
    <property type="match status" value="1"/>
</dbReference>
<keyword evidence="4" id="KW-0342">GTP-binding</keyword>
<dbReference type="Gene3D" id="3.40.50.300">
    <property type="entry name" value="P-loop containing nucleotide triphosphate hydrolases"/>
    <property type="match status" value="1"/>
</dbReference>
<dbReference type="GO" id="GO:0032790">
    <property type="term" value="P:ribosome disassembly"/>
    <property type="evidence" value="ECO:0007669"/>
    <property type="project" value="TreeGrafter"/>
</dbReference>
<dbReference type="InterPro" id="IPR035647">
    <property type="entry name" value="EFG_III/V"/>
</dbReference>
<dbReference type="PRINTS" id="PR00315">
    <property type="entry name" value="ELONGATNFCT"/>
</dbReference>
<dbReference type="PANTHER" id="PTHR43261:SF1">
    <property type="entry name" value="RIBOSOME-RELEASING FACTOR 2, MITOCHONDRIAL"/>
    <property type="match status" value="1"/>
</dbReference>
<dbReference type="SMART" id="SM00889">
    <property type="entry name" value="EFG_IV"/>
    <property type="match status" value="1"/>
</dbReference>
<reference evidence="7 8" key="1">
    <citation type="submission" date="2021-11" db="EMBL/GenBank/DDBJ databases">
        <title>Lacrimispora sp. nov. NSJ-141 isolated from human feces.</title>
        <authorList>
            <person name="Abdugheni R."/>
        </authorList>
    </citation>
    <scope>NUCLEOTIDE SEQUENCE [LARGE SCALE GENOMIC DNA]</scope>
    <source>
        <strain evidence="7 8">NSJ-141</strain>
    </source>
</reference>
<gene>
    <name evidence="7" type="ORF">LQE92_03370</name>
</gene>
<dbReference type="CDD" id="cd03711">
    <property type="entry name" value="Tet_C"/>
    <property type="match status" value="1"/>
</dbReference>
<evidence type="ECO:0000259" key="6">
    <source>
        <dbReference type="PROSITE" id="PS51722"/>
    </source>
</evidence>
<dbReference type="Pfam" id="PF00679">
    <property type="entry name" value="EFG_C"/>
    <property type="match status" value="1"/>
</dbReference>
<dbReference type="Pfam" id="PF14492">
    <property type="entry name" value="EFG_III"/>
    <property type="match status" value="1"/>
</dbReference>
<dbReference type="Pfam" id="PF03764">
    <property type="entry name" value="EFG_IV"/>
    <property type="match status" value="1"/>
</dbReference>
<evidence type="ECO:0000256" key="1">
    <source>
        <dbReference type="ARBA" id="ARBA00003987"/>
    </source>
</evidence>
<organism evidence="7 8">
    <name type="scientific">Lientehia hominis</name>
    <dbReference type="NCBI Taxonomy" id="2897778"/>
    <lineage>
        <taxon>Bacteria</taxon>
        <taxon>Bacillati</taxon>
        <taxon>Bacillota</taxon>
        <taxon>Clostridia</taxon>
        <taxon>Lachnospirales</taxon>
        <taxon>Lachnospiraceae</taxon>
        <taxon>Lientehia</taxon>
    </lineage>
</organism>
<comment type="caution">
    <text evidence="7">The sequence shown here is derived from an EMBL/GenBank/DDBJ whole genome shotgun (WGS) entry which is preliminary data.</text>
</comment>
<dbReference type="InterPro" id="IPR053905">
    <property type="entry name" value="EF-G-like_DII"/>
</dbReference>
<dbReference type="PROSITE" id="PS00301">
    <property type="entry name" value="G_TR_1"/>
    <property type="match status" value="1"/>
</dbReference>
<dbReference type="AlphaFoldDB" id="A0AAP2W9E8"/>
<dbReference type="InterPro" id="IPR009000">
    <property type="entry name" value="Transl_B-barrel_sf"/>
</dbReference>
<keyword evidence="8" id="KW-1185">Reference proteome</keyword>
<dbReference type="InterPro" id="IPR000795">
    <property type="entry name" value="T_Tr_GTP-bd_dom"/>
</dbReference>
<dbReference type="InterPro" id="IPR014721">
    <property type="entry name" value="Ribsml_uS5_D2-typ_fold_subgr"/>
</dbReference>
<evidence type="ECO:0000256" key="5">
    <source>
        <dbReference type="ARBA" id="ARBA00023251"/>
    </source>
</evidence>
<name>A0AAP2W9E8_9FIRM</name>
<dbReference type="RefSeq" id="WP_231061578.1">
    <property type="nucleotide sequence ID" value="NZ_JAJNOR010000001.1"/>
</dbReference>
<dbReference type="InterPro" id="IPR027417">
    <property type="entry name" value="P-loop_NTPase"/>
</dbReference>
<evidence type="ECO:0000256" key="2">
    <source>
        <dbReference type="ARBA" id="ARBA00022741"/>
    </source>
</evidence>
<dbReference type="InterPro" id="IPR020568">
    <property type="entry name" value="Ribosomal_Su5_D2-typ_SF"/>
</dbReference>
<dbReference type="SUPFAM" id="SSF54980">
    <property type="entry name" value="EF-G C-terminal domain-like"/>
    <property type="match status" value="2"/>
</dbReference>
<feature type="domain" description="Tr-type G" evidence="6">
    <location>
        <begin position="1"/>
        <end position="241"/>
    </location>
</feature>
<dbReference type="InterPro" id="IPR005517">
    <property type="entry name" value="Transl_elong_EFG/EF2_IV"/>
</dbReference>
<dbReference type="InterPro" id="IPR005225">
    <property type="entry name" value="Small_GTP-bd"/>
</dbReference>
<dbReference type="InterPro" id="IPR035650">
    <property type="entry name" value="Tet_C"/>
</dbReference>
<dbReference type="Gene3D" id="3.30.70.870">
    <property type="entry name" value="Elongation Factor G (Translational Gtpase), domain 3"/>
    <property type="match status" value="1"/>
</dbReference>
<dbReference type="Pfam" id="PF22042">
    <property type="entry name" value="EF-G_D2"/>
    <property type="match status" value="1"/>
</dbReference>
<proteinExistence type="predicted"/>
<dbReference type="InterPro" id="IPR041095">
    <property type="entry name" value="EFG_II"/>
</dbReference>
<dbReference type="SUPFAM" id="SSF54211">
    <property type="entry name" value="Ribosomal protein S5 domain 2-like"/>
    <property type="match status" value="1"/>
</dbReference>
<evidence type="ECO:0000256" key="4">
    <source>
        <dbReference type="ARBA" id="ARBA00023134"/>
    </source>
</evidence>
<comment type="function">
    <text evidence="1">Abolishes the inhibitory effect of tetracyclin on protein synthesis by a non-covalent modification of the ribosomes.</text>
</comment>
<dbReference type="Gene3D" id="3.30.230.10">
    <property type="match status" value="1"/>
</dbReference>
<sequence length="651" mass="72572">MDTVVGMLAHVDAGKTTLTEAVLYEAGMIRKRGRVDHGDAFLDSSRIERERGITIFSRQAAFDLGGRSFILLDTPGHVDFAGEMERVLDILDYGILVVDGNAGIQGHTKTIWRLLEKKGLPVFLFINKMDREGIGEKAILKQFQSAFGAGFIPASLAAAEDGQLRFSEEMKEEIASLEDDVLEEYLEGRISESRWPEIFRRQIRERVAYPCLFGAALSGEGVPELLSFLAACTDQKAGSPDFGARVYKILHDDQGNRITFLRLTGGKLHVKDIIRFREKGEEEKVDQIRLYSGDKYQTVQEICAGTVAGVTGLTKTRPGQGLGEEEDAGPFLLCPVMAVQVLVKDDTDSLTALKYLRILEEEEPGLTIRYQKETGEIQASVMGTVQLEVLKALIMERFHMETEFGPCRVLYQETIAAPVMGYGHYEPLRHYAEVHLLLRPGERGQGIRAFSDCSQDELDGSYQRLILHHILEKEHRGILTGAPLTDVDIVLKAGRAHLKHTEGGDFREAIYRAVRQGLEKAETVLLEPWYRFEIEVPEGLSGKVMMDIQKRNGTFLPPVPGNGRTIIRGRGPVSEFMEYPLELASLSRGDGTASFQPDGYAPCHDQEEAAAASGYEKERDLENPSGSIFCSHGAGYEVKWYDVDRMRHIKG</sequence>
<dbReference type="Proteomes" id="UP001299265">
    <property type="component" value="Unassembled WGS sequence"/>
</dbReference>
<dbReference type="SMART" id="SM00838">
    <property type="entry name" value="EFG_C"/>
    <property type="match status" value="1"/>
</dbReference>
<dbReference type="GO" id="GO:0003924">
    <property type="term" value="F:GTPase activity"/>
    <property type="evidence" value="ECO:0007669"/>
    <property type="project" value="InterPro"/>
</dbReference>
<dbReference type="NCBIfam" id="TIGR00231">
    <property type="entry name" value="small_GTP"/>
    <property type="match status" value="1"/>
</dbReference>
<evidence type="ECO:0000313" key="7">
    <source>
        <dbReference type="EMBL" id="MCD2491664.1"/>
    </source>
</evidence>
<dbReference type="Gene3D" id="3.30.70.240">
    <property type="match status" value="1"/>
</dbReference>